<reference evidence="1 2" key="1">
    <citation type="submission" date="2021-06" db="EMBL/GenBank/DDBJ databases">
        <authorList>
            <person name="Palmer J.M."/>
        </authorList>
    </citation>
    <scope>NUCLEOTIDE SEQUENCE [LARGE SCALE GENOMIC DNA]</scope>
    <source>
        <strain evidence="1 2">XC_2019</strain>
        <tissue evidence="1">Muscle</tissue>
    </source>
</reference>
<gene>
    <name evidence="1" type="ORF">XENOCAPTIV_028101</name>
</gene>
<sequence length="164" mass="18684">MVKCRYFCHSNDLGHVQVLSLVTQHWYIKTRQARQISRQEKPSDSCRPGWVTLKQDPLRRAQPGVTSALQSGRKTSKTRLVQPLALCSSLSHCSAKLHGGPLKTWPAVACSIGLCRLYGDWKWNIAGIVKEVKAKVWFYLEMGKYYVDVPHRVLQIHLSLTEII</sequence>
<accession>A0ABV0RT98</accession>
<evidence type="ECO:0000313" key="1">
    <source>
        <dbReference type="EMBL" id="MEQ2211136.1"/>
    </source>
</evidence>
<proteinExistence type="predicted"/>
<organism evidence="1 2">
    <name type="scientific">Xenoophorus captivus</name>
    <dbReference type="NCBI Taxonomy" id="1517983"/>
    <lineage>
        <taxon>Eukaryota</taxon>
        <taxon>Metazoa</taxon>
        <taxon>Chordata</taxon>
        <taxon>Craniata</taxon>
        <taxon>Vertebrata</taxon>
        <taxon>Euteleostomi</taxon>
        <taxon>Actinopterygii</taxon>
        <taxon>Neopterygii</taxon>
        <taxon>Teleostei</taxon>
        <taxon>Neoteleostei</taxon>
        <taxon>Acanthomorphata</taxon>
        <taxon>Ovalentaria</taxon>
        <taxon>Atherinomorphae</taxon>
        <taxon>Cyprinodontiformes</taxon>
        <taxon>Goodeidae</taxon>
        <taxon>Xenoophorus</taxon>
    </lineage>
</organism>
<comment type="caution">
    <text evidence="1">The sequence shown here is derived from an EMBL/GenBank/DDBJ whole genome shotgun (WGS) entry which is preliminary data.</text>
</comment>
<dbReference type="Proteomes" id="UP001434883">
    <property type="component" value="Unassembled WGS sequence"/>
</dbReference>
<evidence type="ECO:0000313" key="2">
    <source>
        <dbReference type="Proteomes" id="UP001434883"/>
    </source>
</evidence>
<name>A0ABV0RT98_9TELE</name>
<keyword evidence="2" id="KW-1185">Reference proteome</keyword>
<dbReference type="EMBL" id="JAHRIN010057958">
    <property type="protein sequence ID" value="MEQ2211136.1"/>
    <property type="molecule type" value="Genomic_DNA"/>
</dbReference>
<protein>
    <submittedName>
        <fullName evidence="1">Uncharacterized protein</fullName>
    </submittedName>
</protein>